<keyword evidence="4" id="KW-1185">Reference proteome</keyword>
<dbReference type="EMBL" id="LSYV01000084">
    <property type="protein sequence ID" value="KXZ43668.1"/>
    <property type="molecule type" value="Genomic_DNA"/>
</dbReference>
<feature type="region of interest" description="Disordered" evidence="1">
    <location>
        <begin position="109"/>
        <end position="155"/>
    </location>
</feature>
<gene>
    <name evidence="3" type="ORF">GPECTOR_83g280</name>
</gene>
<evidence type="ECO:0000256" key="2">
    <source>
        <dbReference type="SAM" id="SignalP"/>
    </source>
</evidence>
<reference evidence="4" key="1">
    <citation type="journal article" date="2016" name="Nat. Commun.">
        <title>The Gonium pectorale genome demonstrates co-option of cell cycle regulation during the evolution of multicellularity.</title>
        <authorList>
            <person name="Hanschen E.R."/>
            <person name="Marriage T.N."/>
            <person name="Ferris P.J."/>
            <person name="Hamaji T."/>
            <person name="Toyoda A."/>
            <person name="Fujiyama A."/>
            <person name="Neme R."/>
            <person name="Noguchi H."/>
            <person name="Minakuchi Y."/>
            <person name="Suzuki M."/>
            <person name="Kawai-Toyooka H."/>
            <person name="Smith D.R."/>
            <person name="Sparks H."/>
            <person name="Anderson J."/>
            <person name="Bakaric R."/>
            <person name="Luria V."/>
            <person name="Karger A."/>
            <person name="Kirschner M.W."/>
            <person name="Durand P.M."/>
            <person name="Michod R.E."/>
            <person name="Nozaki H."/>
            <person name="Olson B.J."/>
        </authorList>
    </citation>
    <scope>NUCLEOTIDE SEQUENCE [LARGE SCALE GENOMIC DNA]</scope>
    <source>
        <strain evidence="4">NIES-2863</strain>
    </source>
</reference>
<evidence type="ECO:0000313" key="4">
    <source>
        <dbReference type="Proteomes" id="UP000075714"/>
    </source>
</evidence>
<protein>
    <recommendedName>
        <fullName evidence="5">Lipoprotein</fullName>
    </recommendedName>
</protein>
<feature type="signal peptide" evidence="2">
    <location>
        <begin position="1"/>
        <end position="17"/>
    </location>
</feature>
<proteinExistence type="predicted"/>
<feature type="chain" id="PRO_5007561824" description="Lipoprotein" evidence="2">
    <location>
        <begin position="18"/>
        <end position="155"/>
    </location>
</feature>
<dbReference type="OrthoDB" id="537319at2759"/>
<keyword evidence="2" id="KW-0732">Signal</keyword>
<evidence type="ECO:0000313" key="3">
    <source>
        <dbReference type="EMBL" id="KXZ43668.1"/>
    </source>
</evidence>
<name>A0A150G1F0_GONPE</name>
<sequence>MKRYKLGLLSIFGCALAASCTPSSAALVSAYLGLWPQPQIQSLSSELVPLDVTGLSATCRPQPCGEALRAAADRVSGGPLRGMADAGGMARRGRVSGGTLRGMADAGGMAQRGRVSGGTLRGMADAGGMARRGRVSGGTLRGMADAGGMAQRGRV</sequence>
<dbReference type="PROSITE" id="PS51257">
    <property type="entry name" value="PROKAR_LIPOPROTEIN"/>
    <property type="match status" value="1"/>
</dbReference>
<dbReference type="STRING" id="33097.A0A150G1F0"/>
<dbReference type="AlphaFoldDB" id="A0A150G1F0"/>
<accession>A0A150G1F0</accession>
<evidence type="ECO:0008006" key="5">
    <source>
        <dbReference type="Google" id="ProtNLM"/>
    </source>
</evidence>
<organism evidence="3 4">
    <name type="scientific">Gonium pectorale</name>
    <name type="common">Green alga</name>
    <dbReference type="NCBI Taxonomy" id="33097"/>
    <lineage>
        <taxon>Eukaryota</taxon>
        <taxon>Viridiplantae</taxon>
        <taxon>Chlorophyta</taxon>
        <taxon>core chlorophytes</taxon>
        <taxon>Chlorophyceae</taxon>
        <taxon>CS clade</taxon>
        <taxon>Chlamydomonadales</taxon>
        <taxon>Volvocaceae</taxon>
        <taxon>Gonium</taxon>
    </lineage>
</organism>
<dbReference type="Proteomes" id="UP000075714">
    <property type="component" value="Unassembled WGS sequence"/>
</dbReference>
<evidence type="ECO:0000256" key="1">
    <source>
        <dbReference type="SAM" id="MobiDB-lite"/>
    </source>
</evidence>
<comment type="caution">
    <text evidence="3">The sequence shown here is derived from an EMBL/GenBank/DDBJ whole genome shotgun (WGS) entry which is preliminary data.</text>
</comment>